<dbReference type="AlphaFoldDB" id="A0A7G9GBU5"/>
<accession>A0A7G9GBU5</accession>
<name>A0A7G9GBU5_9FIRM</name>
<dbReference type="EMBL" id="CP060635">
    <property type="protein sequence ID" value="QNM08277.1"/>
    <property type="molecule type" value="Genomic_DNA"/>
</dbReference>
<dbReference type="KEGG" id="whj:H9Q79_15545"/>
<evidence type="ECO:0000313" key="1">
    <source>
        <dbReference type="EMBL" id="QNM08277.1"/>
    </source>
</evidence>
<keyword evidence="2" id="KW-1185">Reference proteome</keyword>
<organism evidence="1 2">
    <name type="scientific">Wansuia hejianensis</name>
    <dbReference type="NCBI Taxonomy" id="2763667"/>
    <lineage>
        <taxon>Bacteria</taxon>
        <taxon>Bacillati</taxon>
        <taxon>Bacillota</taxon>
        <taxon>Clostridia</taxon>
        <taxon>Lachnospirales</taxon>
        <taxon>Lachnospiraceae</taxon>
        <taxon>Wansuia</taxon>
    </lineage>
</organism>
<evidence type="ECO:0000313" key="2">
    <source>
        <dbReference type="Proteomes" id="UP000515860"/>
    </source>
</evidence>
<protein>
    <submittedName>
        <fullName evidence="1">Uncharacterized protein</fullName>
    </submittedName>
</protein>
<sequence>MDANGRNTKEELLESIEELYGFKKELIYDPEQCALWAVRFTVNSIRYLGNIPFHGAKPMLAVEGYTAKHYDHETPVEDWDWDKCLRNQNIRIYRITDRMSGDWSDLGVRCNTQEEAKRLIQEMEHPEDYGYDFVDL</sequence>
<dbReference type="RefSeq" id="WP_118648277.1">
    <property type="nucleotide sequence ID" value="NZ_CP060635.1"/>
</dbReference>
<proteinExistence type="predicted"/>
<reference evidence="1 2" key="1">
    <citation type="submission" date="2020-08" db="EMBL/GenBank/DDBJ databases">
        <authorList>
            <person name="Liu C."/>
            <person name="Sun Q."/>
        </authorList>
    </citation>
    <scope>NUCLEOTIDE SEQUENCE [LARGE SCALE GENOMIC DNA]</scope>
    <source>
        <strain evidence="1 2">NSJ-29</strain>
    </source>
</reference>
<gene>
    <name evidence="1" type="ORF">H9Q79_15545</name>
</gene>
<dbReference type="Proteomes" id="UP000515860">
    <property type="component" value="Chromosome"/>
</dbReference>